<protein>
    <submittedName>
        <fullName evidence="2">Glutathione S-transferase</fullName>
    </submittedName>
</protein>
<dbReference type="Pfam" id="PF13417">
    <property type="entry name" value="GST_N_3"/>
    <property type="match status" value="1"/>
</dbReference>
<accession>A0A1T0CS30</accession>
<dbReference type="InterPro" id="IPR040079">
    <property type="entry name" value="Glutathione_S-Trfase"/>
</dbReference>
<dbReference type="CDD" id="cd03046">
    <property type="entry name" value="GST_N_GTT1_like"/>
    <property type="match status" value="1"/>
</dbReference>
<dbReference type="Gene3D" id="3.40.30.10">
    <property type="entry name" value="Glutaredoxin"/>
    <property type="match status" value="1"/>
</dbReference>
<dbReference type="AlphaFoldDB" id="A0A1T0CS30"/>
<dbReference type="SUPFAM" id="SSF47616">
    <property type="entry name" value="GST C-terminal domain-like"/>
    <property type="match status" value="1"/>
</dbReference>
<keyword evidence="2" id="KW-0808">Transferase</keyword>
<dbReference type="RefSeq" id="WP_078317866.1">
    <property type="nucleotide sequence ID" value="NZ_MUYV01000006.1"/>
</dbReference>
<dbReference type="InterPro" id="IPR036249">
    <property type="entry name" value="Thioredoxin-like_sf"/>
</dbReference>
<dbReference type="Pfam" id="PF00043">
    <property type="entry name" value="GST_C"/>
    <property type="match status" value="1"/>
</dbReference>
<evidence type="ECO:0000313" key="3">
    <source>
        <dbReference type="Proteomes" id="UP000190683"/>
    </source>
</evidence>
<gene>
    <name evidence="2" type="ORF">B0681_06145</name>
</gene>
<reference evidence="2 3" key="1">
    <citation type="submission" date="2017-02" db="EMBL/GenBank/DDBJ databases">
        <title>Draft genome sequence of Moraxella porci CCUG 54912T type strain.</title>
        <authorList>
            <person name="Salva-Serra F."/>
            <person name="Engstrom-Jakobsson H."/>
            <person name="Thorell K."/>
            <person name="Jaen-Luchoro D."/>
            <person name="Gonzales-Siles L."/>
            <person name="Karlsson R."/>
            <person name="Yazdan S."/>
            <person name="Boulund F."/>
            <person name="Johnning A."/>
            <person name="Engstrand L."/>
            <person name="Kristiansson E."/>
            <person name="Moore E."/>
        </authorList>
    </citation>
    <scope>NUCLEOTIDE SEQUENCE [LARGE SCALE GENOMIC DNA]</scope>
    <source>
        <strain evidence="2 3">CCUG 54912</strain>
    </source>
</reference>
<evidence type="ECO:0000313" key="2">
    <source>
        <dbReference type="EMBL" id="OOS25029.1"/>
    </source>
</evidence>
<dbReference type="Proteomes" id="UP000190683">
    <property type="component" value="Unassembled WGS sequence"/>
</dbReference>
<dbReference type="EMBL" id="MUYV01000006">
    <property type="protein sequence ID" value="OOS25029.1"/>
    <property type="molecule type" value="Genomic_DNA"/>
</dbReference>
<dbReference type="PANTHER" id="PTHR44051">
    <property type="entry name" value="GLUTATHIONE S-TRANSFERASE-RELATED"/>
    <property type="match status" value="1"/>
</dbReference>
<organism evidence="2 3">
    <name type="scientific">Moraxella porci DSM 25326</name>
    <dbReference type="NCBI Taxonomy" id="573983"/>
    <lineage>
        <taxon>Bacteria</taxon>
        <taxon>Pseudomonadati</taxon>
        <taxon>Pseudomonadota</taxon>
        <taxon>Gammaproteobacteria</taxon>
        <taxon>Moraxellales</taxon>
        <taxon>Moraxellaceae</taxon>
        <taxon>Moraxella</taxon>
    </lineage>
</organism>
<evidence type="ECO:0000259" key="1">
    <source>
        <dbReference type="PROSITE" id="PS50404"/>
    </source>
</evidence>
<sequence>MITLYHLEKSRSFRIVWLLEELKLAYGLEYQLISHQRDERTYLAPRSFRDIHPMGKAPILVDDSLPDGEQVLAESALIIEYLLKTYDSEQRFYPTGDKAWRDYTFWLHFAEGSLMPPLVMGLILTKASQKAPLLVRPIARKLKSGIDQMILSNNINSALGLVEETLSRSPWFAGDAFTGADVQMYFAIAAARQRVGLAGMSATTAWLERCESRAGFINTVAKVGTVF</sequence>
<dbReference type="InterPro" id="IPR004045">
    <property type="entry name" value="Glutathione_S-Trfase_N"/>
</dbReference>
<dbReference type="PANTHER" id="PTHR44051:SF9">
    <property type="entry name" value="GLUTATHIONE S-TRANSFERASE 1"/>
    <property type="match status" value="1"/>
</dbReference>
<dbReference type="InterPro" id="IPR004046">
    <property type="entry name" value="GST_C"/>
</dbReference>
<comment type="caution">
    <text evidence="2">The sequence shown here is derived from an EMBL/GenBank/DDBJ whole genome shotgun (WGS) entry which is preliminary data.</text>
</comment>
<dbReference type="InterPro" id="IPR036282">
    <property type="entry name" value="Glutathione-S-Trfase_C_sf"/>
</dbReference>
<proteinExistence type="predicted"/>
<dbReference type="SUPFAM" id="SSF52833">
    <property type="entry name" value="Thioredoxin-like"/>
    <property type="match status" value="1"/>
</dbReference>
<dbReference type="GO" id="GO:0016740">
    <property type="term" value="F:transferase activity"/>
    <property type="evidence" value="ECO:0007669"/>
    <property type="project" value="UniProtKB-KW"/>
</dbReference>
<dbReference type="Gene3D" id="1.20.1050.10">
    <property type="match status" value="1"/>
</dbReference>
<keyword evidence="3" id="KW-1185">Reference proteome</keyword>
<feature type="domain" description="GST N-terminal" evidence="1">
    <location>
        <begin position="1"/>
        <end position="90"/>
    </location>
</feature>
<dbReference type="SFLD" id="SFLDG00358">
    <property type="entry name" value="Main_(cytGST)"/>
    <property type="match status" value="1"/>
</dbReference>
<dbReference type="SFLD" id="SFLDS00019">
    <property type="entry name" value="Glutathione_Transferase_(cytos"/>
    <property type="match status" value="1"/>
</dbReference>
<dbReference type="PROSITE" id="PS50404">
    <property type="entry name" value="GST_NTER"/>
    <property type="match status" value="1"/>
</dbReference>
<dbReference type="SFLD" id="SFLDG01150">
    <property type="entry name" value="Main.1:_Beta-like"/>
    <property type="match status" value="1"/>
</dbReference>
<name>A0A1T0CS30_9GAMM</name>
<dbReference type="STRING" id="573983.B0681_06145"/>
<dbReference type="CDD" id="cd03189">
    <property type="entry name" value="GST_C_GTT1_like"/>
    <property type="match status" value="1"/>
</dbReference>